<feature type="transmembrane region" description="Helical" evidence="7">
    <location>
        <begin position="477"/>
        <end position="500"/>
    </location>
</feature>
<feature type="transmembrane region" description="Helical" evidence="7">
    <location>
        <begin position="44"/>
        <end position="64"/>
    </location>
</feature>
<feature type="transmembrane region" description="Helical" evidence="7">
    <location>
        <begin position="512"/>
        <end position="532"/>
    </location>
</feature>
<dbReference type="CDD" id="cd03392">
    <property type="entry name" value="PAP2_like_2"/>
    <property type="match status" value="1"/>
</dbReference>
<comment type="subcellular location">
    <subcellularLocation>
        <location evidence="1">Cell membrane</location>
        <topology evidence="1">Multi-pass membrane protein</topology>
    </subcellularLocation>
</comment>
<dbReference type="GO" id="GO:0005886">
    <property type="term" value="C:plasma membrane"/>
    <property type="evidence" value="ECO:0007669"/>
    <property type="project" value="UniProtKB-SubCell"/>
</dbReference>
<dbReference type="Proteomes" id="UP000278962">
    <property type="component" value="Unassembled WGS sequence"/>
</dbReference>
<feature type="domain" description="Phosphatidic acid phosphatase type 2/haloperoxidase" evidence="8">
    <location>
        <begin position="415"/>
        <end position="523"/>
    </location>
</feature>
<evidence type="ECO:0000256" key="1">
    <source>
        <dbReference type="ARBA" id="ARBA00004651"/>
    </source>
</evidence>
<dbReference type="Gene3D" id="1.20.144.10">
    <property type="entry name" value="Phosphatidic acid phosphatase type 2/haloperoxidase"/>
    <property type="match status" value="1"/>
</dbReference>
<evidence type="ECO:0000256" key="6">
    <source>
        <dbReference type="ARBA" id="ARBA00023136"/>
    </source>
</evidence>
<feature type="transmembrane region" description="Helical" evidence="7">
    <location>
        <begin position="84"/>
        <end position="104"/>
    </location>
</feature>
<evidence type="ECO:0000256" key="5">
    <source>
        <dbReference type="ARBA" id="ARBA00022989"/>
    </source>
</evidence>
<evidence type="ECO:0000256" key="4">
    <source>
        <dbReference type="ARBA" id="ARBA00022692"/>
    </source>
</evidence>
<name>A0A660LCV9_9ACTN</name>
<dbReference type="OrthoDB" id="9813426at2"/>
<dbReference type="InterPro" id="IPR032816">
    <property type="entry name" value="VTT_dom"/>
</dbReference>
<keyword evidence="5 7" id="KW-1133">Transmembrane helix</keyword>
<accession>A0A660LCV9</accession>
<feature type="transmembrane region" description="Helical" evidence="7">
    <location>
        <begin position="380"/>
        <end position="406"/>
    </location>
</feature>
<dbReference type="PANTHER" id="PTHR30353">
    <property type="entry name" value="INNER MEMBRANE PROTEIN DEDA-RELATED"/>
    <property type="match status" value="1"/>
</dbReference>
<evidence type="ECO:0000313" key="10">
    <source>
        <dbReference type="Proteomes" id="UP000278962"/>
    </source>
</evidence>
<dbReference type="AlphaFoldDB" id="A0A660LCV9"/>
<evidence type="ECO:0000256" key="7">
    <source>
        <dbReference type="SAM" id="Phobius"/>
    </source>
</evidence>
<dbReference type="PANTHER" id="PTHR30353:SF15">
    <property type="entry name" value="INNER MEMBRANE PROTEIN YABI"/>
    <property type="match status" value="1"/>
</dbReference>
<protein>
    <submittedName>
        <fullName evidence="9">Undecaprenyl-diphosphatase</fullName>
    </submittedName>
</protein>
<comment type="caution">
    <text evidence="9">The sequence shown here is derived from an EMBL/GenBank/DDBJ whole genome shotgun (WGS) entry which is preliminary data.</text>
</comment>
<dbReference type="InterPro" id="IPR000326">
    <property type="entry name" value="PAP2/HPO"/>
</dbReference>
<dbReference type="InterPro" id="IPR036938">
    <property type="entry name" value="PAP2/HPO_sf"/>
</dbReference>
<dbReference type="InterPro" id="IPR032818">
    <property type="entry name" value="DedA-like"/>
</dbReference>
<dbReference type="EMBL" id="RBIL01000001">
    <property type="protein sequence ID" value="RKQ91703.1"/>
    <property type="molecule type" value="Genomic_DNA"/>
</dbReference>
<evidence type="ECO:0000313" key="9">
    <source>
        <dbReference type="EMBL" id="RKQ91703.1"/>
    </source>
</evidence>
<feature type="transmembrane region" description="Helical" evidence="7">
    <location>
        <begin position="450"/>
        <end position="470"/>
    </location>
</feature>
<dbReference type="Pfam" id="PF09335">
    <property type="entry name" value="VTT_dom"/>
    <property type="match status" value="1"/>
</dbReference>
<keyword evidence="6 7" id="KW-0472">Membrane</keyword>
<keyword evidence="4 7" id="KW-0812">Transmembrane</keyword>
<gene>
    <name evidence="9" type="ORF">C8N24_1531</name>
</gene>
<feature type="transmembrane region" description="Helical" evidence="7">
    <location>
        <begin position="246"/>
        <end position="267"/>
    </location>
</feature>
<organism evidence="9 10">
    <name type="scientific">Solirubrobacter pauli</name>
    <dbReference type="NCBI Taxonomy" id="166793"/>
    <lineage>
        <taxon>Bacteria</taxon>
        <taxon>Bacillati</taxon>
        <taxon>Actinomycetota</taxon>
        <taxon>Thermoleophilia</taxon>
        <taxon>Solirubrobacterales</taxon>
        <taxon>Solirubrobacteraceae</taxon>
        <taxon>Solirubrobacter</taxon>
    </lineage>
</organism>
<keyword evidence="10" id="KW-1185">Reference proteome</keyword>
<dbReference type="SMART" id="SM00014">
    <property type="entry name" value="acidPPc"/>
    <property type="match status" value="1"/>
</dbReference>
<evidence type="ECO:0000259" key="8">
    <source>
        <dbReference type="SMART" id="SM00014"/>
    </source>
</evidence>
<feature type="transmembrane region" description="Helical" evidence="7">
    <location>
        <begin position="180"/>
        <end position="199"/>
    </location>
</feature>
<feature type="transmembrane region" description="Helical" evidence="7">
    <location>
        <begin position="413"/>
        <end position="430"/>
    </location>
</feature>
<feature type="transmembrane region" description="Helical" evidence="7">
    <location>
        <begin position="328"/>
        <end position="349"/>
    </location>
</feature>
<feature type="transmembrane region" description="Helical" evidence="7">
    <location>
        <begin position="20"/>
        <end position="37"/>
    </location>
</feature>
<sequence>MLRGNSPCGSFPKPRGGFEVKFTWLLAAVVLAGWLIVRRHKQHRWVQLLELVAIAGALLVGFGVVHLPNFEHLLEDAGQALGKWTYLAVGLLAFLETGAFLGFVAPGETAVIVGGLVAGQGQISLLALIAIVWASCVLGDLTAFEIGRRLGRGWLLKHGERLKITEERLETVESFLERRGAVFIVFGRFLGLVRPLIPFTAGASRMPIRRFLPYDVLAAGLWSITFCVLGYLFWRSIDQLTTYVSRGLFAFGTLVVVIGGIVALIHLRRSEEARGKVRDWIDEHDEEPFWKHVAKVARPVWHVLLSPAAKVADMAARFTTDRVTPGNLGLELTTLLMLALLGGFSFLMIGDSILNNPNPRIDRWAADVAERLRNETVLDIARVVTAIGSSWVTAALTLATAVFALVKRRWIDAVVLVVGWLLVWGAVHSTKVAYDRERPVGAFTDTISAAYPSGHTAYAISLIAIATVLVRGGTGWAVRIGLVTIAVVLAVIVGITRVYLRAHFLTDVLGGAALAIAIWSIVGVFSLFAGRVRHNVPSETSR</sequence>
<dbReference type="SUPFAM" id="SSF48317">
    <property type="entry name" value="Acid phosphatase/Vanadium-dependent haloperoxidase"/>
    <property type="match status" value="1"/>
</dbReference>
<feature type="transmembrane region" description="Helical" evidence="7">
    <location>
        <begin position="111"/>
        <end position="134"/>
    </location>
</feature>
<evidence type="ECO:0000256" key="3">
    <source>
        <dbReference type="ARBA" id="ARBA00022475"/>
    </source>
</evidence>
<keyword evidence="3" id="KW-1003">Cell membrane</keyword>
<comment type="similarity">
    <text evidence="2">Belongs to the DedA family.</text>
</comment>
<evidence type="ECO:0000256" key="2">
    <source>
        <dbReference type="ARBA" id="ARBA00010792"/>
    </source>
</evidence>
<dbReference type="Pfam" id="PF01569">
    <property type="entry name" value="PAP2"/>
    <property type="match status" value="1"/>
</dbReference>
<proteinExistence type="inferred from homology"/>
<reference evidence="9 10" key="1">
    <citation type="submission" date="2018-10" db="EMBL/GenBank/DDBJ databases">
        <title>Genomic Encyclopedia of Archaeal and Bacterial Type Strains, Phase II (KMG-II): from individual species to whole genera.</title>
        <authorList>
            <person name="Goeker M."/>
        </authorList>
    </citation>
    <scope>NUCLEOTIDE SEQUENCE [LARGE SCALE GENOMIC DNA]</scope>
    <source>
        <strain evidence="9 10">DSM 14954</strain>
    </source>
</reference>
<feature type="transmembrane region" description="Helical" evidence="7">
    <location>
        <begin position="211"/>
        <end position="234"/>
    </location>
</feature>